<feature type="transmembrane region" description="Helical" evidence="5">
    <location>
        <begin position="400"/>
        <end position="421"/>
    </location>
</feature>
<keyword evidence="3 5" id="KW-1133">Transmembrane helix</keyword>
<dbReference type="Proteomes" id="UP000230852">
    <property type="component" value="Unassembled WGS sequence"/>
</dbReference>
<evidence type="ECO:0000313" key="8">
    <source>
        <dbReference type="Proteomes" id="UP000230852"/>
    </source>
</evidence>
<feature type="transmembrane region" description="Helical" evidence="5">
    <location>
        <begin position="235"/>
        <end position="251"/>
    </location>
</feature>
<dbReference type="InterPro" id="IPR051533">
    <property type="entry name" value="WaaL-like"/>
</dbReference>
<protein>
    <recommendedName>
        <fullName evidence="6">O-antigen ligase-related domain-containing protein</fullName>
    </recommendedName>
</protein>
<name>A0A2H0TZ64_9BACT</name>
<evidence type="ECO:0000256" key="1">
    <source>
        <dbReference type="ARBA" id="ARBA00004141"/>
    </source>
</evidence>
<dbReference type="PANTHER" id="PTHR37422:SF13">
    <property type="entry name" value="LIPOPOLYSACCHARIDE BIOSYNTHESIS PROTEIN PA4999-RELATED"/>
    <property type="match status" value="1"/>
</dbReference>
<dbReference type="AlphaFoldDB" id="A0A2H0TZ64"/>
<feature type="transmembrane region" description="Helical" evidence="5">
    <location>
        <begin position="158"/>
        <end position="178"/>
    </location>
</feature>
<feature type="transmembrane region" description="Helical" evidence="5">
    <location>
        <begin position="312"/>
        <end position="336"/>
    </location>
</feature>
<evidence type="ECO:0000259" key="6">
    <source>
        <dbReference type="Pfam" id="PF04932"/>
    </source>
</evidence>
<evidence type="ECO:0000256" key="3">
    <source>
        <dbReference type="ARBA" id="ARBA00022989"/>
    </source>
</evidence>
<keyword evidence="4 5" id="KW-0472">Membrane</keyword>
<feature type="transmembrane region" description="Helical" evidence="5">
    <location>
        <begin position="43"/>
        <end position="68"/>
    </location>
</feature>
<dbReference type="EMBL" id="PFBU01000022">
    <property type="protein sequence ID" value="PIR78516.1"/>
    <property type="molecule type" value="Genomic_DNA"/>
</dbReference>
<feature type="transmembrane region" description="Helical" evidence="5">
    <location>
        <begin position="258"/>
        <end position="276"/>
    </location>
</feature>
<organism evidence="7 8">
    <name type="scientific">Candidatus Magasanikbacteria bacterium CG10_big_fil_rev_8_21_14_0_10_36_16</name>
    <dbReference type="NCBI Taxonomy" id="1974645"/>
    <lineage>
        <taxon>Bacteria</taxon>
        <taxon>Candidatus Magasanikiibacteriota</taxon>
    </lineage>
</organism>
<comment type="caution">
    <text evidence="7">The sequence shown here is derived from an EMBL/GenBank/DDBJ whole genome shotgun (WGS) entry which is preliminary data.</text>
</comment>
<evidence type="ECO:0000256" key="2">
    <source>
        <dbReference type="ARBA" id="ARBA00022692"/>
    </source>
</evidence>
<feature type="transmembrane region" description="Helical" evidence="5">
    <location>
        <begin position="125"/>
        <end position="146"/>
    </location>
</feature>
<evidence type="ECO:0000313" key="7">
    <source>
        <dbReference type="EMBL" id="PIR78516.1"/>
    </source>
</evidence>
<dbReference type="PANTHER" id="PTHR37422">
    <property type="entry name" value="TEICHURONIC ACID BIOSYNTHESIS PROTEIN TUAE"/>
    <property type="match status" value="1"/>
</dbReference>
<reference evidence="8" key="1">
    <citation type="submission" date="2017-09" db="EMBL/GenBank/DDBJ databases">
        <title>Depth-based differentiation of microbial function through sediment-hosted aquifers and enrichment of novel symbionts in the deep terrestrial subsurface.</title>
        <authorList>
            <person name="Probst A.J."/>
            <person name="Ladd B."/>
            <person name="Jarett J.K."/>
            <person name="Geller-Mcgrath D.E."/>
            <person name="Sieber C.M.K."/>
            <person name="Emerson J.B."/>
            <person name="Anantharaman K."/>
            <person name="Thomas B.C."/>
            <person name="Malmstrom R."/>
            <person name="Stieglmeier M."/>
            <person name="Klingl A."/>
            <person name="Woyke T."/>
            <person name="Ryan C.M."/>
            <person name="Banfield J.F."/>
        </authorList>
    </citation>
    <scope>NUCLEOTIDE SEQUENCE [LARGE SCALE GENOMIC DNA]</scope>
</reference>
<keyword evidence="2 5" id="KW-0812">Transmembrane</keyword>
<accession>A0A2H0TZ64</accession>
<feature type="transmembrane region" description="Helical" evidence="5">
    <location>
        <begin position="428"/>
        <end position="446"/>
    </location>
</feature>
<dbReference type="GO" id="GO:0016020">
    <property type="term" value="C:membrane"/>
    <property type="evidence" value="ECO:0007669"/>
    <property type="project" value="UniProtKB-SubCell"/>
</dbReference>
<evidence type="ECO:0000256" key="4">
    <source>
        <dbReference type="ARBA" id="ARBA00023136"/>
    </source>
</evidence>
<proteinExistence type="predicted"/>
<dbReference type="Pfam" id="PF04932">
    <property type="entry name" value="Wzy_C"/>
    <property type="match status" value="1"/>
</dbReference>
<dbReference type="InterPro" id="IPR007016">
    <property type="entry name" value="O-antigen_ligase-rel_domated"/>
</dbReference>
<feature type="domain" description="O-antigen ligase-related" evidence="6">
    <location>
        <begin position="266"/>
        <end position="406"/>
    </location>
</feature>
<sequence>MNDLSIETKPHNKISFFSVLVVILLATSLVFLYNFYPLYVVMALAFLVIVFFAFHLESLFYLTLPFMFLQGLEIDFSHFAWSRDNPYLSALNAPLIDFLVILLFLSFVVALLLRLKKINITKIQWLFPGFLFYFIFLCLAGVSTWLAYEHMIGYSLKYLLRPMFFVYIFYVSLSLFIIQTREIFEKVLRILFFVGIAIALFGLLAFVRSFGFGAWPMVTPFAFFGFAPLGDNHNMVAEVLVAFIPIGFYFYKKEKDLLTKKIVLAGSVFMVLIALLTLSRTGWLVLLLDLVLLFLMFRKQSVEFVKKYLDKFVILAMIFLVAIASYMIIFLGSSIVNSSDQARWENFKIAAFYLQEKPLFGFGPNTYIPVFNDTVVYVSDFGESLDAHSILLKIFFEEGILGGLAMLLFLVCVIIKVWRAYQKTHEDYLLLAFLLVVSAIAFQLFSTSYFNANMWFPLALGLSALQLSRYGEKYVE</sequence>
<feature type="transmembrane region" description="Helical" evidence="5">
    <location>
        <begin position="190"/>
        <end position="215"/>
    </location>
</feature>
<gene>
    <name evidence="7" type="ORF">COU28_01225</name>
</gene>
<comment type="subcellular location">
    <subcellularLocation>
        <location evidence="1">Membrane</location>
        <topology evidence="1">Multi-pass membrane protein</topology>
    </subcellularLocation>
</comment>
<evidence type="ECO:0000256" key="5">
    <source>
        <dbReference type="SAM" id="Phobius"/>
    </source>
</evidence>
<feature type="transmembrane region" description="Helical" evidence="5">
    <location>
        <begin position="14"/>
        <end position="36"/>
    </location>
</feature>
<feature type="transmembrane region" description="Helical" evidence="5">
    <location>
        <begin position="88"/>
        <end position="113"/>
    </location>
</feature>